<name>R9PCA8_PSEHS</name>
<protein>
    <submittedName>
        <fullName evidence="2">Uncharacterized protein</fullName>
    </submittedName>
</protein>
<dbReference type="HOGENOM" id="CLU_2484298_0_0_1"/>
<sequence length="87" mass="8759">MGMPAVGDSSNMGAQLQNAAQMVQLQLAVASTRCPRRRAPLAPSGKQTLPPSSSVPASPGGAHDAALSSGVTTTVVIAPFFTCRPSP</sequence>
<keyword evidence="3" id="KW-1185">Reference proteome</keyword>
<proteinExistence type="predicted"/>
<evidence type="ECO:0000313" key="3">
    <source>
        <dbReference type="Proteomes" id="UP000014071"/>
    </source>
</evidence>
<reference evidence="3" key="1">
    <citation type="journal article" date="2013" name="Genome Announc.">
        <title>Draft genome sequence of the basidiomycetous yeast-like fungus Pseudozyma hubeiensis SY62, which produces an abundant amount of the biosurfactant mannosylerythritol lipids.</title>
        <authorList>
            <person name="Konishi M."/>
            <person name="Hatada Y."/>
            <person name="Horiuchi J."/>
        </authorList>
    </citation>
    <scope>NUCLEOTIDE SEQUENCE [LARGE SCALE GENOMIC DNA]</scope>
    <source>
        <strain evidence="3">SY62</strain>
    </source>
</reference>
<organism evidence="2 3">
    <name type="scientific">Pseudozyma hubeiensis (strain SY62)</name>
    <name type="common">Yeast</name>
    <dbReference type="NCBI Taxonomy" id="1305764"/>
    <lineage>
        <taxon>Eukaryota</taxon>
        <taxon>Fungi</taxon>
        <taxon>Dikarya</taxon>
        <taxon>Basidiomycota</taxon>
        <taxon>Ustilaginomycotina</taxon>
        <taxon>Ustilaginomycetes</taxon>
        <taxon>Ustilaginales</taxon>
        <taxon>Ustilaginaceae</taxon>
        <taxon>Pseudozyma</taxon>
    </lineage>
</organism>
<feature type="compositionally biased region" description="Low complexity" evidence="1">
    <location>
        <begin position="50"/>
        <end position="62"/>
    </location>
</feature>
<evidence type="ECO:0000313" key="2">
    <source>
        <dbReference type="EMBL" id="GAC99048.1"/>
    </source>
</evidence>
<accession>R9PCA8</accession>
<dbReference type="AlphaFoldDB" id="R9PCA8"/>
<dbReference type="RefSeq" id="XP_012192635.1">
    <property type="nucleotide sequence ID" value="XM_012337245.1"/>
</dbReference>
<feature type="region of interest" description="Disordered" evidence="1">
    <location>
        <begin position="34"/>
        <end position="66"/>
    </location>
</feature>
<dbReference type="EMBL" id="DF238822">
    <property type="protein sequence ID" value="GAC99048.1"/>
    <property type="molecule type" value="Genomic_DNA"/>
</dbReference>
<gene>
    <name evidence="2" type="ORF">PHSY_006645</name>
</gene>
<evidence type="ECO:0000256" key="1">
    <source>
        <dbReference type="SAM" id="MobiDB-lite"/>
    </source>
</evidence>
<dbReference type="GeneID" id="24111914"/>
<dbReference type="Proteomes" id="UP000014071">
    <property type="component" value="Unassembled WGS sequence"/>
</dbReference>